<evidence type="ECO:0000259" key="4">
    <source>
        <dbReference type="Pfam" id="PF16344"/>
    </source>
</evidence>
<dbReference type="Pfam" id="PF16344">
    <property type="entry name" value="FecR_C"/>
    <property type="match status" value="1"/>
</dbReference>
<keyword evidence="2" id="KW-1133">Transmembrane helix</keyword>
<dbReference type="EMBL" id="SODV01000001">
    <property type="protein sequence ID" value="TDX02237.1"/>
    <property type="molecule type" value="Genomic_DNA"/>
</dbReference>
<keyword evidence="2" id="KW-0812">Transmembrane</keyword>
<dbReference type="RefSeq" id="WP_133994858.1">
    <property type="nucleotide sequence ID" value="NZ_SODV01000001.1"/>
</dbReference>
<gene>
    <name evidence="5" type="ORF">EDB95_3291</name>
</gene>
<dbReference type="PANTHER" id="PTHR30273:SF2">
    <property type="entry name" value="PROTEIN FECR"/>
    <property type="match status" value="1"/>
</dbReference>
<evidence type="ECO:0000256" key="1">
    <source>
        <dbReference type="SAM" id="MobiDB-lite"/>
    </source>
</evidence>
<feature type="transmembrane region" description="Helical" evidence="2">
    <location>
        <begin position="78"/>
        <end position="98"/>
    </location>
</feature>
<feature type="compositionally biased region" description="Gly residues" evidence="1">
    <location>
        <begin position="143"/>
        <end position="152"/>
    </location>
</feature>
<dbReference type="InterPro" id="IPR032508">
    <property type="entry name" value="FecR_C"/>
</dbReference>
<dbReference type="PANTHER" id="PTHR30273">
    <property type="entry name" value="PERIPLASMIC SIGNAL SENSOR AND SIGMA FACTOR ACTIVATOR FECR-RELATED"/>
    <property type="match status" value="1"/>
</dbReference>
<dbReference type="Gene3D" id="3.55.50.30">
    <property type="match status" value="1"/>
</dbReference>
<feature type="domain" description="Protein FecR C-terminal" evidence="4">
    <location>
        <begin position="219"/>
        <end position="285"/>
    </location>
</feature>
<dbReference type="GO" id="GO:0016989">
    <property type="term" value="F:sigma factor antagonist activity"/>
    <property type="evidence" value="ECO:0007669"/>
    <property type="project" value="TreeGrafter"/>
</dbReference>
<organism evidence="5 6">
    <name type="scientific">Dinghuibacter silviterrae</name>
    <dbReference type="NCBI Taxonomy" id="1539049"/>
    <lineage>
        <taxon>Bacteria</taxon>
        <taxon>Pseudomonadati</taxon>
        <taxon>Bacteroidota</taxon>
        <taxon>Chitinophagia</taxon>
        <taxon>Chitinophagales</taxon>
        <taxon>Chitinophagaceae</taxon>
        <taxon>Dinghuibacter</taxon>
    </lineage>
</organism>
<reference evidence="5 6" key="1">
    <citation type="submission" date="2019-03" db="EMBL/GenBank/DDBJ databases">
        <title>Genomic Encyclopedia of Type Strains, Phase IV (KMG-IV): sequencing the most valuable type-strain genomes for metagenomic binning, comparative biology and taxonomic classification.</title>
        <authorList>
            <person name="Goeker M."/>
        </authorList>
    </citation>
    <scope>NUCLEOTIDE SEQUENCE [LARGE SCALE GENOMIC DNA]</scope>
    <source>
        <strain evidence="5 6">DSM 100059</strain>
    </source>
</reference>
<protein>
    <submittedName>
        <fullName evidence="5">Ferric-dicitrate binding protein FerR (Iron transport regulator)</fullName>
    </submittedName>
</protein>
<proteinExistence type="predicted"/>
<dbReference type="Pfam" id="PF16220">
    <property type="entry name" value="DUF4880"/>
    <property type="match status" value="1"/>
</dbReference>
<dbReference type="Proteomes" id="UP000294498">
    <property type="component" value="Unassembled WGS sequence"/>
</dbReference>
<dbReference type="InterPro" id="IPR012373">
    <property type="entry name" value="Ferrdict_sens_TM"/>
</dbReference>
<dbReference type="AlphaFoldDB" id="A0A4R8DXS2"/>
<feature type="compositionally biased region" description="Polar residues" evidence="1">
    <location>
        <begin position="154"/>
        <end position="169"/>
    </location>
</feature>
<keyword evidence="6" id="KW-1185">Reference proteome</keyword>
<accession>A0A4R8DXS2</accession>
<sequence length="294" mass="31403">MLAESIIRKYLSGAATPDEAAKVEEWIDASPEHRRAFEQVWHEWQALLGKGDYRAPDVAGEWKAWRTKHGPAPFPKGAAFGMYAAVLIIAGVTGVVVYKHTAPARAVVVRDSTLFDANRTIDMRKNDTGYQARPGATLASGVVSGGPTGGDAGASSTLKSANGASTAPKSNAGERAAGAPGAAVSVNGRSYAGGASPAAVSMRHRHTTHSMDKPVPPVLTYADAPLPKVLESLSKTYGVRFVVRNPQLLRCRVTTQFDHKPLHYILDVLAATLQIQYYFDHEKQTIQLSGEGSN</sequence>
<evidence type="ECO:0000313" key="6">
    <source>
        <dbReference type="Proteomes" id="UP000294498"/>
    </source>
</evidence>
<evidence type="ECO:0000256" key="2">
    <source>
        <dbReference type="SAM" id="Phobius"/>
    </source>
</evidence>
<dbReference type="OrthoDB" id="1452822at2"/>
<name>A0A4R8DXS2_9BACT</name>
<evidence type="ECO:0000313" key="5">
    <source>
        <dbReference type="EMBL" id="TDX02237.1"/>
    </source>
</evidence>
<dbReference type="InterPro" id="IPR032623">
    <property type="entry name" value="FecR_N"/>
</dbReference>
<feature type="region of interest" description="Disordered" evidence="1">
    <location>
        <begin position="126"/>
        <end position="180"/>
    </location>
</feature>
<evidence type="ECO:0000259" key="3">
    <source>
        <dbReference type="Pfam" id="PF16220"/>
    </source>
</evidence>
<keyword evidence="2" id="KW-0472">Membrane</keyword>
<comment type="caution">
    <text evidence="5">The sequence shown here is derived from an EMBL/GenBank/DDBJ whole genome shotgun (WGS) entry which is preliminary data.</text>
</comment>
<feature type="domain" description="FecR N-terminal" evidence="3">
    <location>
        <begin position="12"/>
        <end position="40"/>
    </location>
</feature>